<protein>
    <submittedName>
        <fullName evidence="2">Uncharacterized protein</fullName>
    </submittedName>
</protein>
<name>A0A0D0E6Z8_9AGAM</name>
<dbReference type="Proteomes" id="UP000054538">
    <property type="component" value="Unassembled WGS sequence"/>
</dbReference>
<feature type="compositionally biased region" description="Acidic residues" evidence="1">
    <location>
        <begin position="160"/>
        <end position="206"/>
    </location>
</feature>
<accession>A0A0D0E6Z8</accession>
<dbReference type="STRING" id="930991.A0A0D0E6Z8"/>
<evidence type="ECO:0000313" key="3">
    <source>
        <dbReference type="Proteomes" id="UP000054538"/>
    </source>
</evidence>
<gene>
    <name evidence="2" type="ORF">PAXRUDRAFT_231964</name>
</gene>
<dbReference type="AlphaFoldDB" id="A0A0D0E6Z8"/>
<reference evidence="3" key="2">
    <citation type="submission" date="2015-01" db="EMBL/GenBank/DDBJ databases">
        <title>Evolutionary Origins and Diversification of the Mycorrhizal Mutualists.</title>
        <authorList>
            <consortium name="DOE Joint Genome Institute"/>
            <consortium name="Mycorrhizal Genomics Consortium"/>
            <person name="Kohler A."/>
            <person name="Kuo A."/>
            <person name="Nagy L.G."/>
            <person name="Floudas D."/>
            <person name="Copeland A."/>
            <person name="Barry K.W."/>
            <person name="Cichocki N."/>
            <person name="Veneault-Fourrey C."/>
            <person name="LaButti K."/>
            <person name="Lindquist E.A."/>
            <person name="Lipzen A."/>
            <person name="Lundell T."/>
            <person name="Morin E."/>
            <person name="Murat C."/>
            <person name="Riley R."/>
            <person name="Ohm R."/>
            <person name="Sun H."/>
            <person name="Tunlid A."/>
            <person name="Henrissat B."/>
            <person name="Grigoriev I.V."/>
            <person name="Hibbett D.S."/>
            <person name="Martin F."/>
        </authorList>
    </citation>
    <scope>NUCLEOTIDE SEQUENCE [LARGE SCALE GENOMIC DNA]</scope>
    <source>
        <strain evidence="3">Ve08.2h10</strain>
    </source>
</reference>
<evidence type="ECO:0000256" key="1">
    <source>
        <dbReference type="SAM" id="MobiDB-lite"/>
    </source>
</evidence>
<keyword evidence="3" id="KW-1185">Reference proteome</keyword>
<proteinExistence type="predicted"/>
<feature type="region of interest" description="Disordered" evidence="1">
    <location>
        <begin position="121"/>
        <end position="206"/>
    </location>
</feature>
<reference evidence="2 3" key="1">
    <citation type="submission" date="2014-04" db="EMBL/GenBank/DDBJ databases">
        <authorList>
            <consortium name="DOE Joint Genome Institute"/>
            <person name="Kuo A."/>
            <person name="Kohler A."/>
            <person name="Jargeat P."/>
            <person name="Nagy L.G."/>
            <person name="Floudas D."/>
            <person name="Copeland A."/>
            <person name="Barry K.W."/>
            <person name="Cichocki N."/>
            <person name="Veneault-Fourrey C."/>
            <person name="LaButti K."/>
            <person name="Lindquist E.A."/>
            <person name="Lipzen A."/>
            <person name="Lundell T."/>
            <person name="Morin E."/>
            <person name="Murat C."/>
            <person name="Sun H."/>
            <person name="Tunlid A."/>
            <person name="Henrissat B."/>
            <person name="Grigoriev I.V."/>
            <person name="Hibbett D.S."/>
            <person name="Martin F."/>
            <person name="Nordberg H.P."/>
            <person name="Cantor M.N."/>
            <person name="Hua S.X."/>
        </authorList>
    </citation>
    <scope>NUCLEOTIDE SEQUENCE [LARGE SCALE GENOMIC DNA]</scope>
    <source>
        <strain evidence="2 3">Ve08.2h10</strain>
    </source>
</reference>
<evidence type="ECO:0000313" key="2">
    <source>
        <dbReference type="EMBL" id="KIK97339.1"/>
    </source>
</evidence>
<organism evidence="2 3">
    <name type="scientific">Paxillus rubicundulus Ve08.2h10</name>
    <dbReference type="NCBI Taxonomy" id="930991"/>
    <lineage>
        <taxon>Eukaryota</taxon>
        <taxon>Fungi</taxon>
        <taxon>Dikarya</taxon>
        <taxon>Basidiomycota</taxon>
        <taxon>Agaricomycotina</taxon>
        <taxon>Agaricomycetes</taxon>
        <taxon>Agaricomycetidae</taxon>
        <taxon>Boletales</taxon>
        <taxon>Paxilineae</taxon>
        <taxon>Paxillaceae</taxon>
        <taxon>Paxillus</taxon>
    </lineage>
</organism>
<sequence>MTDLTYCYLHMTEHELEVIDTIDSLEYISGEISDDAELDIPAHMIPPNPDDSDILPSQVHPSYPYGNPTNIRHPAARPRPPYDPTSRALFEDMGYAGGGVNGALRWKDLALERLLPVNEQKEEMRRGAEARKMANGATAQAHHQQPQQPPAPPADAADQTIEEEEEGEEENSTDHDDNELAEGSDDDDDDEEEEEEEQDNNDEDNM</sequence>
<dbReference type="EMBL" id="KN824940">
    <property type="protein sequence ID" value="KIK97339.1"/>
    <property type="molecule type" value="Genomic_DNA"/>
</dbReference>
<dbReference type="OrthoDB" id="2351920at2759"/>
<dbReference type="InParanoid" id="A0A0D0E6Z8"/>
<feature type="compositionally biased region" description="Basic and acidic residues" evidence="1">
    <location>
        <begin position="121"/>
        <end position="132"/>
    </location>
</feature>
<dbReference type="HOGENOM" id="CLU_120613_0_0_1"/>